<dbReference type="Proteomes" id="UP000322699">
    <property type="component" value="Unassembled WGS sequence"/>
</dbReference>
<comment type="caution">
    <text evidence="2">The sequence shown here is derived from an EMBL/GenBank/DDBJ whole genome shotgun (WGS) entry which is preliminary data.</text>
</comment>
<dbReference type="EMBL" id="VRLW01000001">
    <property type="protein sequence ID" value="KAA1260860.1"/>
    <property type="molecule type" value="Genomic_DNA"/>
</dbReference>
<evidence type="ECO:0000259" key="1">
    <source>
        <dbReference type="Pfam" id="PF18478"/>
    </source>
</evidence>
<feature type="domain" description="VapC45 PIN like" evidence="1">
    <location>
        <begin position="7"/>
        <end position="68"/>
    </location>
</feature>
<proteinExistence type="predicted"/>
<accession>A0A5B1CMR1</accession>
<dbReference type="AlphaFoldDB" id="A0A5B1CMR1"/>
<organism evidence="2 3">
    <name type="scientific">Rubripirellula obstinata</name>
    <dbReference type="NCBI Taxonomy" id="406547"/>
    <lineage>
        <taxon>Bacteria</taxon>
        <taxon>Pseudomonadati</taxon>
        <taxon>Planctomycetota</taxon>
        <taxon>Planctomycetia</taxon>
        <taxon>Pirellulales</taxon>
        <taxon>Pirellulaceae</taxon>
        <taxon>Rubripirellula</taxon>
    </lineage>
</organism>
<gene>
    <name evidence="2" type="ORF">LF1_34020</name>
</gene>
<protein>
    <recommendedName>
        <fullName evidence="1">VapC45 PIN like domain-containing protein</fullName>
    </recommendedName>
</protein>
<evidence type="ECO:0000313" key="3">
    <source>
        <dbReference type="Proteomes" id="UP000322699"/>
    </source>
</evidence>
<sequence length="123" mass="13909">MRTALEDVGAIVQLHTDHFEQDAEDQHWLPIVGQRGWIVLTKDRHILVNQIEVVALLRSGTASFILKSADMTGKDMGQAFAKAHTDMVRMIQRKPMPFIATITKAGTVKYVHGYDGLQRKLRQ</sequence>
<reference evidence="2 3" key="1">
    <citation type="submission" date="2019-08" db="EMBL/GenBank/DDBJ databases">
        <title>Deep-cultivation of Planctomycetes and their phenomic and genomic characterization uncovers novel biology.</title>
        <authorList>
            <person name="Wiegand S."/>
            <person name="Jogler M."/>
            <person name="Boedeker C."/>
            <person name="Pinto D."/>
            <person name="Vollmers J."/>
            <person name="Rivas-Marin E."/>
            <person name="Kohn T."/>
            <person name="Peeters S.H."/>
            <person name="Heuer A."/>
            <person name="Rast P."/>
            <person name="Oberbeckmann S."/>
            <person name="Bunk B."/>
            <person name="Jeske O."/>
            <person name="Meyerdierks A."/>
            <person name="Storesund J.E."/>
            <person name="Kallscheuer N."/>
            <person name="Luecker S."/>
            <person name="Lage O.M."/>
            <person name="Pohl T."/>
            <person name="Merkel B.J."/>
            <person name="Hornburger P."/>
            <person name="Mueller R.-W."/>
            <person name="Bruemmer F."/>
            <person name="Labrenz M."/>
            <person name="Spormann A.M."/>
            <person name="Op Den Camp H."/>
            <person name="Overmann J."/>
            <person name="Amann R."/>
            <person name="Jetten M.S.M."/>
            <person name="Mascher T."/>
            <person name="Medema M.H."/>
            <person name="Devos D.P."/>
            <person name="Kaster A.-K."/>
            <person name="Ovreas L."/>
            <person name="Rohde M."/>
            <person name="Galperin M.Y."/>
            <person name="Jogler C."/>
        </authorList>
    </citation>
    <scope>NUCLEOTIDE SEQUENCE [LARGE SCALE GENOMIC DNA]</scope>
    <source>
        <strain evidence="2 3">LF1</strain>
    </source>
</reference>
<name>A0A5B1CMR1_9BACT</name>
<keyword evidence="3" id="KW-1185">Reference proteome</keyword>
<dbReference type="InterPro" id="IPR041375">
    <property type="entry name" value="VapC45_PIN-like"/>
</dbReference>
<dbReference type="Pfam" id="PF18478">
    <property type="entry name" value="PIN_10"/>
    <property type="match status" value="1"/>
</dbReference>
<evidence type="ECO:0000313" key="2">
    <source>
        <dbReference type="EMBL" id="KAA1260860.1"/>
    </source>
</evidence>